<protein>
    <submittedName>
        <fullName evidence="13">Flagellar M-ring protein</fullName>
    </submittedName>
</protein>
<dbReference type="PANTHER" id="PTHR30046">
    <property type="entry name" value="FLAGELLAR M-RING PROTEIN"/>
    <property type="match status" value="1"/>
</dbReference>
<keyword evidence="4" id="KW-1003">Cell membrane</keyword>
<evidence type="ECO:0000256" key="8">
    <source>
        <dbReference type="ARBA" id="ARBA00023143"/>
    </source>
</evidence>
<keyword evidence="8" id="KW-0975">Bacterial flagellum</keyword>
<evidence type="ECO:0000256" key="2">
    <source>
        <dbReference type="ARBA" id="ARBA00004651"/>
    </source>
</evidence>
<feature type="domain" description="Flagellar M-ring N-terminal" evidence="11">
    <location>
        <begin position="14"/>
        <end position="187"/>
    </location>
</feature>
<sequence length="504" mass="55261">MVLTVGIVGTVLLNRQTYTTLYSGLSAQEAGTIITLLGEKGVKAKAQGTDTILVPEAQADELRIQLAAQGLPNTGLNYDLFSSASSIGSTDLERQTYLQYQLQENMRATIKRMDKVSDCIVIVNLATTSSFVMSSNVSDATVAVMLSLEKGEKLSDEEARTIGAFVLKCVPKLKVENVSIVDSAMNYYDVTGKEDEKSLAEYSDVQQQLTEQMKSVLSQQVLRVLEPAMGAGNVAVSVNLSLDFDRKTIQSVEFSPPVEGETQGILRSSEELYDAVRSANEGLASVGTDSNGVSAPSYAYGDENNDLISESYSKTYNYELNEVKTQIERAQGAVQDLTVAVVVNSQVSGIEDYVEQVRSLVAGAIGVDSGYISVELLPFIQKAGDMDFEDYFRQNQEAMKELSRMNLIRTAIVAGALLLAVFMVLFFLHRRKVKAEEAAAEAAAAAAAERSGEELLTEEKEEQERLLVELMNQKSDEAERAEELMERYPEAAVQILRTWLMEDR</sequence>
<gene>
    <name evidence="13" type="primary">fliF_8</name>
    <name evidence="13" type="ORF">SDC9_84779</name>
</gene>
<reference evidence="13" key="1">
    <citation type="submission" date="2019-08" db="EMBL/GenBank/DDBJ databases">
        <authorList>
            <person name="Kucharzyk K."/>
            <person name="Murdoch R.W."/>
            <person name="Higgins S."/>
            <person name="Loffler F."/>
        </authorList>
    </citation>
    <scope>NUCLEOTIDE SEQUENCE</scope>
</reference>
<dbReference type="Gene3D" id="3.30.300.30">
    <property type="match status" value="1"/>
</dbReference>
<dbReference type="GO" id="GO:0005886">
    <property type="term" value="C:plasma membrane"/>
    <property type="evidence" value="ECO:0007669"/>
    <property type="project" value="UniProtKB-SubCell"/>
</dbReference>
<name>A0A644ZB89_9ZZZZ</name>
<proteinExistence type="inferred from homology"/>
<evidence type="ECO:0000256" key="1">
    <source>
        <dbReference type="ARBA" id="ARBA00004117"/>
    </source>
</evidence>
<dbReference type="EMBL" id="VSSQ01008188">
    <property type="protein sequence ID" value="MPM38152.1"/>
    <property type="molecule type" value="Genomic_DNA"/>
</dbReference>
<dbReference type="InterPro" id="IPR045851">
    <property type="entry name" value="AMP-bd_C_sf"/>
</dbReference>
<accession>A0A644ZB89</accession>
<feature type="coiled-coil region" evidence="9">
    <location>
        <begin position="453"/>
        <end position="487"/>
    </location>
</feature>
<keyword evidence="13" id="KW-0282">Flagellum</keyword>
<keyword evidence="9" id="KW-0175">Coiled coil</keyword>
<keyword evidence="7 10" id="KW-0472">Membrane</keyword>
<dbReference type="GO" id="GO:0071973">
    <property type="term" value="P:bacterial-type flagellum-dependent cell motility"/>
    <property type="evidence" value="ECO:0007669"/>
    <property type="project" value="InterPro"/>
</dbReference>
<dbReference type="Pfam" id="PF01514">
    <property type="entry name" value="YscJ_FliF"/>
    <property type="match status" value="1"/>
</dbReference>
<evidence type="ECO:0000313" key="13">
    <source>
        <dbReference type="EMBL" id="MPM38152.1"/>
    </source>
</evidence>
<keyword evidence="6 10" id="KW-1133">Transmembrane helix</keyword>
<evidence type="ECO:0000256" key="3">
    <source>
        <dbReference type="ARBA" id="ARBA00007971"/>
    </source>
</evidence>
<dbReference type="InterPro" id="IPR000067">
    <property type="entry name" value="FlgMring_FliF"/>
</dbReference>
<evidence type="ECO:0000256" key="10">
    <source>
        <dbReference type="SAM" id="Phobius"/>
    </source>
</evidence>
<dbReference type="PANTHER" id="PTHR30046:SF0">
    <property type="entry name" value="FLAGELLAR M-RING PROTEIN"/>
    <property type="match status" value="1"/>
</dbReference>
<evidence type="ECO:0000256" key="6">
    <source>
        <dbReference type="ARBA" id="ARBA00022989"/>
    </source>
</evidence>
<feature type="transmembrane region" description="Helical" evidence="10">
    <location>
        <begin position="407"/>
        <end position="428"/>
    </location>
</feature>
<dbReference type="NCBIfam" id="TIGR00206">
    <property type="entry name" value="fliF"/>
    <property type="match status" value="1"/>
</dbReference>
<dbReference type="InterPro" id="IPR013556">
    <property type="entry name" value="Flag_M-ring_C"/>
</dbReference>
<dbReference type="PIRSF" id="PIRSF004862">
    <property type="entry name" value="FliF"/>
    <property type="match status" value="1"/>
</dbReference>
<dbReference type="AlphaFoldDB" id="A0A644ZB89"/>
<evidence type="ECO:0000256" key="7">
    <source>
        <dbReference type="ARBA" id="ARBA00023136"/>
    </source>
</evidence>
<keyword evidence="13" id="KW-0969">Cilium</keyword>
<comment type="similarity">
    <text evidence="3">Belongs to the FliF family.</text>
</comment>
<organism evidence="13">
    <name type="scientific">bioreactor metagenome</name>
    <dbReference type="NCBI Taxonomy" id="1076179"/>
    <lineage>
        <taxon>unclassified sequences</taxon>
        <taxon>metagenomes</taxon>
        <taxon>ecological metagenomes</taxon>
    </lineage>
</organism>
<dbReference type="Pfam" id="PF08345">
    <property type="entry name" value="YscJ_FliF_C"/>
    <property type="match status" value="1"/>
</dbReference>
<dbReference type="InterPro" id="IPR043427">
    <property type="entry name" value="YscJ/FliF"/>
</dbReference>
<dbReference type="PRINTS" id="PR01009">
    <property type="entry name" value="FLGMRINGFLIF"/>
</dbReference>
<feature type="domain" description="Flagellar M-ring C-terminal" evidence="12">
    <location>
        <begin position="225"/>
        <end position="369"/>
    </location>
</feature>
<evidence type="ECO:0000256" key="9">
    <source>
        <dbReference type="SAM" id="Coils"/>
    </source>
</evidence>
<evidence type="ECO:0000259" key="11">
    <source>
        <dbReference type="Pfam" id="PF01514"/>
    </source>
</evidence>
<comment type="subcellular location">
    <subcellularLocation>
        <location evidence="1">Bacterial flagellum basal body</location>
    </subcellularLocation>
    <subcellularLocation>
        <location evidence="2">Cell membrane</location>
        <topology evidence="2">Multi-pass membrane protein</topology>
    </subcellularLocation>
</comment>
<comment type="caution">
    <text evidence="13">The sequence shown here is derived from an EMBL/GenBank/DDBJ whole genome shotgun (WGS) entry which is preliminary data.</text>
</comment>
<dbReference type="InterPro" id="IPR006182">
    <property type="entry name" value="FliF_N_dom"/>
</dbReference>
<dbReference type="GO" id="GO:0003774">
    <property type="term" value="F:cytoskeletal motor activity"/>
    <property type="evidence" value="ECO:0007669"/>
    <property type="project" value="InterPro"/>
</dbReference>
<evidence type="ECO:0000256" key="5">
    <source>
        <dbReference type="ARBA" id="ARBA00022692"/>
    </source>
</evidence>
<evidence type="ECO:0000256" key="4">
    <source>
        <dbReference type="ARBA" id="ARBA00022475"/>
    </source>
</evidence>
<keyword evidence="13" id="KW-0966">Cell projection</keyword>
<evidence type="ECO:0000259" key="12">
    <source>
        <dbReference type="Pfam" id="PF08345"/>
    </source>
</evidence>
<keyword evidence="5 10" id="KW-0812">Transmembrane</keyword>
<dbReference type="GO" id="GO:0009431">
    <property type="term" value="C:bacterial-type flagellum basal body, MS ring"/>
    <property type="evidence" value="ECO:0007669"/>
    <property type="project" value="InterPro"/>
</dbReference>